<dbReference type="Gene3D" id="3.30.300.220">
    <property type="match status" value="1"/>
</dbReference>
<dbReference type="PANTHER" id="PTHR43802:SF1">
    <property type="entry name" value="IP11341P-RELATED"/>
    <property type="match status" value="1"/>
</dbReference>
<dbReference type="PROSITE" id="PS00166">
    <property type="entry name" value="ENOYL_COA_HYDRATASE"/>
    <property type="match status" value="1"/>
</dbReference>
<accession>A0ABU8XC00</accession>
<proteinExistence type="inferred from homology"/>
<gene>
    <name evidence="3" type="ORF">WKW79_22565</name>
</gene>
<dbReference type="Pfam" id="PF00378">
    <property type="entry name" value="ECH_1"/>
    <property type="match status" value="1"/>
</dbReference>
<dbReference type="InterPro" id="IPR014748">
    <property type="entry name" value="Enoyl-CoA_hydra_C"/>
</dbReference>
<reference evidence="3 4" key="1">
    <citation type="submission" date="2024-03" db="EMBL/GenBank/DDBJ databases">
        <title>Novel species of the genus Variovorax.</title>
        <authorList>
            <person name="Liu Q."/>
            <person name="Xin Y.-H."/>
        </authorList>
    </citation>
    <scope>NUCLEOTIDE SEQUENCE [LARGE SCALE GENOMIC DNA]</scope>
    <source>
        <strain evidence="3 4">KACC 18901</strain>
    </source>
</reference>
<dbReference type="NCBIfam" id="NF006100">
    <property type="entry name" value="PRK08252.1"/>
    <property type="match status" value="1"/>
</dbReference>
<dbReference type="Proteomes" id="UP001367030">
    <property type="component" value="Unassembled WGS sequence"/>
</dbReference>
<evidence type="ECO:0000313" key="4">
    <source>
        <dbReference type="Proteomes" id="UP001367030"/>
    </source>
</evidence>
<evidence type="ECO:0000256" key="1">
    <source>
        <dbReference type="ARBA" id="ARBA00005254"/>
    </source>
</evidence>
<dbReference type="Gene3D" id="3.90.226.20">
    <property type="match status" value="1"/>
</dbReference>
<dbReference type="CDD" id="cd06558">
    <property type="entry name" value="crotonase-like"/>
    <property type="match status" value="1"/>
</dbReference>
<dbReference type="InterPro" id="IPR018376">
    <property type="entry name" value="Enoyl-CoA_hyd/isom_CS"/>
</dbReference>
<evidence type="ECO:0000256" key="2">
    <source>
        <dbReference type="RuleBase" id="RU003707"/>
    </source>
</evidence>
<dbReference type="InterPro" id="IPR001753">
    <property type="entry name" value="Enoyl-CoA_hydra/iso"/>
</dbReference>
<sequence length="255" mass="26679">MSESVLLHTEGHVLVVTINRPQVRNAINMAVAQGIAAAMDELDGNPALHVGIITGAGGNFCAGMDLKAFAFAGIEPTIEGRGFAGLCEAPPKKPLIAAVEGHAVAGGFEIVLSCDLVVASRTANFGLPEVKRGLVAAAGGLMRLPHRIPMSLAMEMALLGDSIPATQAQAWGLVNRLVEPGNALQEALALALRIDANAPLAVATSKQILRDSRTWADGEMFERQRCATRKIADSSDAQEGAAAFAEKRVAVWIGR</sequence>
<keyword evidence="4" id="KW-1185">Reference proteome</keyword>
<dbReference type="PANTHER" id="PTHR43802">
    <property type="entry name" value="ENOYL-COA HYDRATASE"/>
    <property type="match status" value="1"/>
</dbReference>
<dbReference type="Gene3D" id="1.10.12.10">
    <property type="entry name" value="Lyase 2-enoyl-coa Hydratase, Chain A, domain 2"/>
    <property type="match status" value="1"/>
</dbReference>
<dbReference type="RefSeq" id="WP_340337506.1">
    <property type="nucleotide sequence ID" value="NZ_JBBKZS010000010.1"/>
</dbReference>
<protein>
    <submittedName>
        <fullName evidence="3">Crotonase/enoyl-CoA hydratase family protein</fullName>
    </submittedName>
</protein>
<name>A0ABU8XC00_9BURK</name>
<comment type="caution">
    <text evidence="3">The sequence shown here is derived from an EMBL/GenBank/DDBJ whole genome shotgun (WGS) entry which is preliminary data.</text>
</comment>
<dbReference type="SUPFAM" id="SSF52096">
    <property type="entry name" value="ClpP/crotonase"/>
    <property type="match status" value="1"/>
</dbReference>
<dbReference type="InterPro" id="IPR029045">
    <property type="entry name" value="ClpP/crotonase-like_dom_sf"/>
</dbReference>
<organism evidence="3 4">
    <name type="scientific">Variovorax robiniae</name>
    <dbReference type="NCBI Taxonomy" id="1836199"/>
    <lineage>
        <taxon>Bacteria</taxon>
        <taxon>Pseudomonadati</taxon>
        <taxon>Pseudomonadota</taxon>
        <taxon>Betaproteobacteria</taxon>
        <taxon>Burkholderiales</taxon>
        <taxon>Comamonadaceae</taxon>
        <taxon>Variovorax</taxon>
    </lineage>
</organism>
<dbReference type="EMBL" id="JBBKZS010000010">
    <property type="protein sequence ID" value="MEJ8857373.1"/>
    <property type="molecule type" value="Genomic_DNA"/>
</dbReference>
<comment type="similarity">
    <text evidence="1 2">Belongs to the enoyl-CoA hydratase/isomerase family.</text>
</comment>
<evidence type="ECO:0000313" key="3">
    <source>
        <dbReference type="EMBL" id="MEJ8857373.1"/>
    </source>
</evidence>